<dbReference type="HOGENOM" id="CLU_3376790_0_0_6"/>
<protein>
    <submittedName>
        <fullName evidence="1">Uncharacterized protein</fullName>
    </submittedName>
</protein>
<evidence type="ECO:0000313" key="1">
    <source>
        <dbReference type="EMBL" id="AAF83156.1"/>
    </source>
</evidence>
<evidence type="ECO:0000313" key="2">
    <source>
        <dbReference type="Proteomes" id="UP000000812"/>
    </source>
</evidence>
<organism evidence="1 2">
    <name type="scientific">Xylella fastidiosa (strain 9a5c)</name>
    <dbReference type="NCBI Taxonomy" id="160492"/>
    <lineage>
        <taxon>Bacteria</taxon>
        <taxon>Pseudomonadati</taxon>
        <taxon>Pseudomonadota</taxon>
        <taxon>Gammaproteobacteria</taxon>
        <taxon>Lysobacterales</taxon>
        <taxon>Lysobacteraceae</taxon>
        <taxon>Xylella</taxon>
    </lineage>
</organism>
<gene>
    <name evidence="1" type="ordered locus">XF_0346</name>
</gene>
<sequence>MHLHVLAGDLLREYLALLVMPMTDKVKCGSRLSG</sequence>
<dbReference type="AlphaFoldDB" id="Q9PGF6"/>
<dbReference type="EMBL" id="AE003849">
    <property type="protein sequence ID" value="AAF83156.1"/>
    <property type="molecule type" value="Genomic_DNA"/>
</dbReference>
<dbReference type="KEGG" id="xfa:XF_0346"/>
<reference evidence="1 2" key="1">
    <citation type="journal article" date="2000" name="Nature">
        <title>The genome sequence of the plant pathogen Xylella fastidiosa.</title>
        <authorList>
            <person name="Simpson A.J."/>
            <person name="Reinach F.C."/>
            <person name="Arruda P."/>
            <person name="Abreu F.A."/>
            <person name="Acencio M."/>
            <person name="Alvarenga R."/>
            <person name="Alves L.M."/>
            <person name="Araya J.E."/>
            <person name="Baia G.S."/>
            <person name="Baptista C.S."/>
            <person name="Barros M.H."/>
            <person name="Bonaccorsi E.D."/>
            <person name="Bordin S."/>
            <person name="Bove J.M."/>
            <person name="Briones M.R."/>
            <person name="Bueno M.R."/>
            <person name="Camargo A.A."/>
            <person name="Camargo L.E."/>
            <person name="Carraro D.M."/>
            <person name="Carrer H."/>
            <person name="Colauto N.B."/>
            <person name="Colombo C."/>
            <person name="Costa F.F."/>
            <person name="Costa M.C."/>
            <person name="Costa-Neto C.M."/>
            <person name="Coutinho L.L."/>
            <person name="Cristofani M."/>
            <person name="Dias-Neto E."/>
            <person name="Docena C."/>
            <person name="El-Dorry H."/>
            <person name="Facincani A.P."/>
            <person name="Ferreira A.J."/>
            <person name="Ferreira V.C."/>
            <person name="Ferro J.A."/>
            <person name="Fraga J.S."/>
            <person name="Franca S.C."/>
            <person name="Franco M.C."/>
            <person name="Frohme M."/>
            <person name="Furlan L.R."/>
            <person name="Garnier M."/>
            <person name="Goldman G.H."/>
            <person name="Goldman M.H."/>
            <person name="Gomes S.L."/>
            <person name="Gruber A."/>
            <person name="Ho P.L."/>
            <person name="Hoheisel J.D."/>
            <person name="Junqueira M.L."/>
            <person name="Kemper E.L."/>
            <person name="Kitajima J.P."/>
            <person name="Krieger J.E."/>
            <person name="Kuramae E.E."/>
            <person name="Laigret F."/>
            <person name="Lambais M.R."/>
            <person name="Leite L.C."/>
            <person name="Lemos E.G."/>
            <person name="Lemos M.V."/>
            <person name="Lopes S.A."/>
            <person name="Lopes C.R."/>
            <person name="Machado J.A."/>
            <person name="Machado M.A."/>
            <person name="Madeira A.M."/>
            <person name="Madeira H.M."/>
            <person name="Marino C.L."/>
            <person name="Marques M.V."/>
            <person name="Martins E.A."/>
            <person name="Martins E.M."/>
            <person name="Matsukuma A.Y."/>
            <person name="Menck C.F."/>
            <person name="Miracca E.C."/>
            <person name="Miyaki C.Y."/>
            <person name="Monteriro-Vitorello C.B."/>
            <person name="Moon D.H."/>
            <person name="Nagai M.A."/>
            <person name="Nascimento A.L."/>
            <person name="Netto L.E."/>
            <person name="Nhani A.Jr."/>
            <person name="Nobrega F.G."/>
            <person name="Nunes L.R."/>
            <person name="Oliveira M.A."/>
            <person name="de Oliveira M.C."/>
            <person name="de Oliveira R.C."/>
            <person name="Palmieri D.A."/>
            <person name="Paris A."/>
            <person name="Peixoto B.R."/>
            <person name="Pereira G.A."/>
            <person name="Pereira H.A.Jr."/>
            <person name="Pesquero J.B."/>
            <person name="Quaggio R.B."/>
            <person name="Roberto P.G."/>
            <person name="Rodrigues V."/>
            <person name="de M Rosa A.J."/>
            <person name="de Rosa V.E.Jr."/>
            <person name="de Sa R.G."/>
            <person name="Santelli R.V."/>
            <person name="Sawasaki H.E."/>
            <person name="da Silva A.C."/>
            <person name="da Silva A.M."/>
            <person name="da Silva F.R."/>
            <person name="da Silva W.A.Jr."/>
            <person name="da Silveira J.F."/>
            <person name="Silvestri M.L."/>
            <person name="Siqueira W.J."/>
            <person name="de Souza A.A."/>
            <person name="de Souza A.P."/>
            <person name="Terenzi M.F."/>
            <person name="Truffi D."/>
            <person name="Tsai S.M."/>
            <person name="Tsuhako M.H."/>
            <person name="Vallada H."/>
            <person name="Van Sluys M.A."/>
            <person name="Verjovski-Almeida S."/>
            <person name="Vettore A.L."/>
            <person name="Zago M.A."/>
            <person name="Zatz M."/>
            <person name="Meidanis J."/>
            <person name="Setubal J.C."/>
        </authorList>
    </citation>
    <scope>NUCLEOTIDE SEQUENCE [LARGE SCALE GENOMIC DNA]</scope>
    <source>
        <strain evidence="1 2">9a5c</strain>
    </source>
</reference>
<accession>Q9PGF6</accession>
<proteinExistence type="predicted"/>
<dbReference type="Proteomes" id="UP000000812">
    <property type="component" value="Chromosome"/>
</dbReference>
<dbReference type="PIR" id="E82819">
    <property type="entry name" value="E82819"/>
</dbReference>
<name>Q9PGF6_XYLFA</name>